<dbReference type="PANTHER" id="PTHR24148:SF82">
    <property type="entry name" value="HETEROKARYON INCOMPATIBILITY DOMAIN-CONTAINING PROTEIN"/>
    <property type="match status" value="1"/>
</dbReference>
<evidence type="ECO:0000313" key="2">
    <source>
        <dbReference type="Proteomes" id="UP000756346"/>
    </source>
</evidence>
<keyword evidence="2" id="KW-1185">Reference proteome</keyword>
<dbReference type="AlphaFoldDB" id="A0A9P8YGF8"/>
<evidence type="ECO:0000313" key="1">
    <source>
        <dbReference type="EMBL" id="KAH7039547.1"/>
    </source>
</evidence>
<evidence type="ECO:0008006" key="3">
    <source>
        <dbReference type="Google" id="ProtNLM"/>
    </source>
</evidence>
<protein>
    <recommendedName>
        <fullName evidence="3">Heterokaryon incompatibility domain-containing protein</fullName>
    </recommendedName>
</protein>
<dbReference type="InterPro" id="IPR052895">
    <property type="entry name" value="HetReg/Transcr_Mod"/>
</dbReference>
<proteinExistence type="predicted"/>
<comment type="caution">
    <text evidence="1">The sequence shown here is derived from an EMBL/GenBank/DDBJ whole genome shotgun (WGS) entry which is preliminary data.</text>
</comment>
<organism evidence="1 2">
    <name type="scientific">Microdochium trichocladiopsis</name>
    <dbReference type="NCBI Taxonomy" id="1682393"/>
    <lineage>
        <taxon>Eukaryota</taxon>
        <taxon>Fungi</taxon>
        <taxon>Dikarya</taxon>
        <taxon>Ascomycota</taxon>
        <taxon>Pezizomycotina</taxon>
        <taxon>Sordariomycetes</taxon>
        <taxon>Xylariomycetidae</taxon>
        <taxon>Xylariales</taxon>
        <taxon>Microdochiaceae</taxon>
        <taxon>Microdochium</taxon>
    </lineage>
</organism>
<dbReference type="GeneID" id="70181605"/>
<reference evidence="1" key="1">
    <citation type="journal article" date="2021" name="Nat. Commun.">
        <title>Genetic determinants of endophytism in the Arabidopsis root mycobiome.</title>
        <authorList>
            <person name="Mesny F."/>
            <person name="Miyauchi S."/>
            <person name="Thiergart T."/>
            <person name="Pickel B."/>
            <person name="Atanasova L."/>
            <person name="Karlsson M."/>
            <person name="Huettel B."/>
            <person name="Barry K.W."/>
            <person name="Haridas S."/>
            <person name="Chen C."/>
            <person name="Bauer D."/>
            <person name="Andreopoulos W."/>
            <person name="Pangilinan J."/>
            <person name="LaButti K."/>
            <person name="Riley R."/>
            <person name="Lipzen A."/>
            <person name="Clum A."/>
            <person name="Drula E."/>
            <person name="Henrissat B."/>
            <person name="Kohler A."/>
            <person name="Grigoriev I.V."/>
            <person name="Martin F.M."/>
            <person name="Hacquard S."/>
        </authorList>
    </citation>
    <scope>NUCLEOTIDE SEQUENCE</scope>
    <source>
        <strain evidence="1">MPI-CAGE-CH-0230</strain>
    </source>
</reference>
<dbReference type="PANTHER" id="PTHR24148">
    <property type="entry name" value="ANKYRIN REPEAT DOMAIN-CONTAINING PROTEIN 39 HOMOLOG-RELATED"/>
    <property type="match status" value="1"/>
</dbReference>
<gene>
    <name evidence="1" type="ORF">B0I36DRAFT_308885</name>
</gene>
<name>A0A9P8YGF8_9PEZI</name>
<dbReference type="EMBL" id="JAGTJQ010000001">
    <property type="protein sequence ID" value="KAH7039547.1"/>
    <property type="molecule type" value="Genomic_DNA"/>
</dbReference>
<accession>A0A9P8YGF8</accession>
<dbReference type="OrthoDB" id="4587016at2759"/>
<dbReference type="Proteomes" id="UP000756346">
    <property type="component" value="Unassembled WGS sequence"/>
</dbReference>
<dbReference type="RefSeq" id="XP_046017602.1">
    <property type="nucleotide sequence ID" value="XM_046152059.1"/>
</dbReference>
<sequence>MCGGHVVDGQRFHAAFLLYQLWMMQRPRAIAGALTRRIWWPWNMKKTTERTLAAVRADDALTLSVRAAMTLGTRRKMAGESRDLASNLLRSFIPGTGGSTLQATVDKDRIYGLKAISADFDSLRIPIEYDDNLLTHEQLFATATKAMVQQNGQVGLLVYSTGLRARSTTLPSWCPDYTKPLPRSWAGTREDDLYNAARACSGGMPSGAHHQLEGSTDGSDPRLLHLDASFFSRIVQTGHPPRPVASDRERHFLNIATICAVMAAANCARAYPSEVERQRGAWCIPIFDRELNDIGQLVRATDRAKVEHDRLMTWMKGSWSRLYKPPVWPAYWGSLSDEGQIPVPIELETGHIGMFEDVAEAEAGEGEERSTLRIASGDEIWVPRGSHVPFAFRPLNSGHYQCLGPAYVYGVMNGELIGIEPFSTIVLE</sequence>